<reference evidence="1" key="2">
    <citation type="journal article" date="2015" name="Data Brief">
        <title>Shoot transcriptome of the giant reed, Arundo donax.</title>
        <authorList>
            <person name="Barrero R.A."/>
            <person name="Guerrero F.D."/>
            <person name="Moolhuijzen P."/>
            <person name="Goolsby J.A."/>
            <person name="Tidwell J."/>
            <person name="Bellgard S.E."/>
            <person name="Bellgard M.I."/>
        </authorList>
    </citation>
    <scope>NUCLEOTIDE SEQUENCE</scope>
    <source>
        <tissue evidence="1">Shoot tissue taken approximately 20 cm above the soil surface</tissue>
    </source>
</reference>
<protein>
    <submittedName>
        <fullName evidence="1">Uncharacterized protein</fullName>
    </submittedName>
</protein>
<reference evidence="1" key="1">
    <citation type="submission" date="2014-09" db="EMBL/GenBank/DDBJ databases">
        <authorList>
            <person name="Magalhaes I.L.F."/>
            <person name="Oliveira U."/>
            <person name="Santos F.R."/>
            <person name="Vidigal T.H.D.A."/>
            <person name="Brescovit A.D."/>
            <person name="Santos A.J."/>
        </authorList>
    </citation>
    <scope>NUCLEOTIDE SEQUENCE</scope>
    <source>
        <tissue evidence="1">Shoot tissue taken approximately 20 cm above the soil surface</tissue>
    </source>
</reference>
<accession>A0A0A9B0I5</accession>
<proteinExistence type="predicted"/>
<name>A0A0A9B0I5_ARUDO</name>
<dbReference type="EMBL" id="GBRH01243230">
    <property type="protein sequence ID" value="JAD54665.1"/>
    <property type="molecule type" value="Transcribed_RNA"/>
</dbReference>
<dbReference type="AlphaFoldDB" id="A0A0A9B0I5"/>
<organism evidence="1">
    <name type="scientific">Arundo donax</name>
    <name type="common">Giant reed</name>
    <name type="synonym">Donax arundinaceus</name>
    <dbReference type="NCBI Taxonomy" id="35708"/>
    <lineage>
        <taxon>Eukaryota</taxon>
        <taxon>Viridiplantae</taxon>
        <taxon>Streptophyta</taxon>
        <taxon>Embryophyta</taxon>
        <taxon>Tracheophyta</taxon>
        <taxon>Spermatophyta</taxon>
        <taxon>Magnoliopsida</taxon>
        <taxon>Liliopsida</taxon>
        <taxon>Poales</taxon>
        <taxon>Poaceae</taxon>
        <taxon>PACMAD clade</taxon>
        <taxon>Arundinoideae</taxon>
        <taxon>Arundineae</taxon>
        <taxon>Arundo</taxon>
    </lineage>
</organism>
<sequence length="64" mass="7369">MKHCTTFTLICYVIISKEYFTWVKLKVALQVYLLSGSFVKMVRLRVDCTVSEGKGNILKHKEGN</sequence>
<evidence type="ECO:0000313" key="1">
    <source>
        <dbReference type="EMBL" id="JAD54665.1"/>
    </source>
</evidence>